<feature type="signal peptide" evidence="1">
    <location>
        <begin position="1"/>
        <end position="17"/>
    </location>
</feature>
<accession>A0ABM1Q0B3</accession>
<feature type="chain" id="PRO_5047437334" evidence="1">
    <location>
        <begin position="18"/>
        <end position="225"/>
    </location>
</feature>
<dbReference type="GeneID" id="108620502"/>
<name>A0ABM1Q0B3_DROAR</name>
<evidence type="ECO:0000313" key="2">
    <source>
        <dbReference type="Proteomes" id="UP000694904"/>
    </source>
</evidence>
<keyword evidence="1" id="KW-0732">Signal</keyword>
<dbReference type="Proteomes" id="UP000694904">
    <property type="component" value="Unplaced"/>
</dbReference>
<dbReference type="RefSeq" id="XP_017872899.1">
    <property type="nucleotide sequence ID" value="XM_018017410.1"/>
</dbReference>
<evidence type="ECO:0000256" key="1">
    <source>
        <dbReference type="SAM" id="SignalP"/>
    </source>
</evidence>
<keyword evidence="2" id="KW-1185">Reference proteome</keyword>
<organism evidence="2 3">
    <name type="scientific">Drosophila arizonae</name>
    <name type="common">Fruit fly</name>
    <dbReference type="NCBI Taxonomy" id="7263"/>
    <lineage>
        <taxon>Eukaryota</taxon>
        <taxon>Metazoa</taxon>
        <taxon>Ecdysozoa</taxon>
        <taxon>Arthropoda</taxon>
        <taxon>Hexapoda</taxon>
        <taxon>Insecta</taxon>
        <taxon>Pterygota</taxon>
        <taxon>Neoptera</taxon>
        <taxon>Endopterygota</taxon>
        <taxon>Diptera</taxon>
        <taxon>Brachycera</taxon>
        <taxon>Muscomorpha</taxon>
        <taxon>Ephydroidea</taxon>
        <taxon>Drosophilidae</taxon>
        <taxon>Drosophila</taxon>
    </lineage>
</organism>
<sequence length="225" mass="25650">MLLWSTCLLGLLAVSQGASKESRRQCIRSSLIERHRLSPQLFASCDGARFRRRVDATFHGKPKPRAELLANKFLPSYSLEQTNSLVELVTKIAKEYLVKCPPTIYYDSTVTRTNGHLLDKLFKTMPVTFYHGSIKDNFEPRNPNFMNHIDTNCKSYILFLSEPVMARKILGPQTDSRVVVISSSSQWKLRDFLSSESSSNIVNLLVIGESLMSSQERVSMRMLKR</sequence>
<reference evidence="3" key="1">
    <citation type="submission" date="2025-08" db="UniProtKB">
        <authorList>
            <consortium name="RefSeq"/>
        </authorList>
    </citation>
    <scope>IDENTIFICATION</scope>
    <source>
        <tissue evidence="3">Whole organism</tissue>
    </source>
</reference>
<gene>
    <name evidence="3" type="primary">LOC108620502</name>
</gene>
<protein>
    <submittedName>
        <fullName evidence="3">Ionotropic receptor 21a-like</fullName>
    </submittedName>
</protein>
<proteinExistence type="predicted"/>
<evidence type="ECO:0000313" key="3">
    <source>
        <dbReference type="RefSeq" id="XP_017872899.1"/>
    </source>
</evidence>